<name>A0A6P5WCU2_9EIME</name>
<evidence type="ECO:0000313" key="2">
    <source>
        <dbReference type="RefSeq" id="XP_022588470.2"/>
    </source>
</evidence>
<dbReference type="RefSeq" id="XP_022588470.2">
    <property type="nucleotide sequence ID" value="XM_022733091.2"/>
</dbReference>
<keyword evidence="1" id="KW-1185">Reference proteome</keyword>
<dbReference type="Proteomes" id="UP000515125">
    <property type="component" value="Unplaced"/>
</dbReference>
<evidence type="ECO:0000313" key="1">
    <source>
        <dbReference type="Proteomes" id="UP000515125"/>
    </source>
</evidence>
<protein>
    <submittedName>
        <fullName evidence="2">Uncharacterized protein LOC34619815</fullName>
    </submittedName>
</protein>
<sequence length="246" mass="27281">MDPMAGRPRGGGFRGQVQPPLRLRMGRILLRRKKVSQQDFSSVWQLLGLVEDDDWATSAEEAASTSFVFLYAVDVTDVGLEGQVPRNAPIRVLAVRPPVSQCPSLVEHQRIASNLRDYLRSQLASSPLTRHFIFVFNEKHTWIGLRSKSTSILGRGQYVAVINISTQVNGLTPLEVRLLEEQQMAARLVTGPSGRTVGGYSVSMATRFSRSVDASSWRLMTECPKCIEILIYPTACSENSSRMLSA</sequence>
<accession>A0A6P5WCU2</accession>
<dbReference type="OrthoDB" id="329796at2759"/>
<gene>
    <name evidence="2" type="primary">LOC34619815</name>
</gene>
<reference evidence="2" key="1">
    <citation type="submission" date="2025-08" db="UniProtKB">
        <authorList>
            <consortium name="RefSeq"/>
        </authorList>
    </citation>
    <scope>IDENTIFICATION</scope>
</reference>
<dbReference type="AlphaFoldDB" id="A0A6P5WCU2"/>
<organism evidence="1 2">
    <name type="scientific">Cyclospora cayetanensis</name>
    <dbReference type="NCBI Taxonomy" id="88456"/>
    <lineage>
        <taxon>Eukaryota</taxon>
        <taxon>Sar</taxon>
        <taxon>Alveolata</taxon>
        <taxon>Apicomplexa</taxon>
        <taxon>Conoidasida</taxon>
        <taxon>Coccidia</taxon>
        <taxon>Eucoccidiorida</taxon>
        <taxon>Eimeriorina</taxon>
        <taxon>Eimeriidae</taxon>
        <taxon>Cyclospora</taxon>
    </lineage>
</organism>
<dbReference type="GeneID" id="34619815"/>
<proteinExistence type="predicted"/>